<name>A0A8S5URJ7_9CAUD</name>
<dbReference type="EMBL" id="BK016124">
    <property type="protein sequence ID" value="DAF96998.1"/>
    <property type="molecule type" value="Genomic_DNA"/>
</dbReference>
<accession>A0A8S5URJ7</accession>
<protein>
    <submittedName>
        <fullName evidence="1">Uncharacterized protein</fullName>
    </submittedName>
</protein>
<reference evidence="1" key="1">
    <citation type="journal article" date="2021" name="Proc. Natl. Acad. Sci. U.S.A.">
        <title>A Catalog of Tens of Thousands of Viruses from Human Metagenomes Reveals Hidden Associations with Chronic Diseases.</title>
        <authorList>
            <person name="Tisza M.J."/>
            <person name="Buck C.B."/>
        </authorList>
    </citation>
    <scope>NUCLEOTIDE SEQUENCE</scope>
    <source>
        <strain evidence="1">CtsIb3</strain>
    </source>
</reference>
<sequence>MVQKAVAGGQSYMRLHPDREYTGEDQADYVHICQEAARALGCAVYAVEIVLSQSECFGLIKDLAYGAETAYNSAYAELESMCRKHGCREVEYKHGQNDHL</sequence>
<organism evidence="1">
    <name type="scientific">Myoviridae sp. ctsIb3</name>
    <dbReference type="NCBI Taxonomy" id="2825189"/>
    <lineage>
        <taxon>Viruses</taxon>
        <taxon>Duplodnaviria</taxon>
        <taxon>Heunggongvirae</taxon>
        <taxon>Uroviricota</taxon>
        <taxon>Caudoviricetes</taxon>
    </lineage>
</organism>
<evidence type="ECO:0000313" key="1">
    <source>
        <dbReference type="EMBL" id="DAF96998.1"/>
    </source>
</evidence>
<proteinExistence type="predicted"/>